<keyword evidence="2" id="KW-0732">Signal</keyword>
<keyword evidence="1" id="KW-1133">Transmembrane helix</keyword>
<feature type="transmembrane region" description="Helical" evidence="1">
    <location>
        <begin position="115"/>
        <end position="140"/>
    </location>
</feature>
<name>A0A445CKB0_ARAHY</name>
<organism evidence="3 4">
    <name type="scientific">Arachis hypogaea</name>
    <name type="common">Peanut</name>
    <dbReference type="NCBI Taxonomy" id="3818"/>
    <lineage>
        <taxon>Eukaryota</taxon>
        <taxon>Viridiplantae</taxon>
        <taxon>Streptophyta</taxon>
        <taxon>Embryophyta</taxon>
        <taxon>Tracheophyta</taxon>
        <taxon>Spermatophyta</taxon>
        <taxon>Magnoliopsida</taxon>
        <taxon>eudicotyledons</taxon>
        <taxon>Gunneridae</taxon>
        <taxon>Pentapetalae</taxon>
        <taxon>rosids</taxon>
        <taxon>fabids</taxon>
        <taxon>Fabales</taxon>
        <taxon>Fabaceae</taxon>
        <taxon>Papilionoideae</taxon>
        <taxon>50 kb inversion clade</taxon>
        <taxon>dalbergioids sensu lato</taxon>
        <taxon>Dalbergieae</taxon>
        <taxon>Pterocarpus clade</taxon>
        <taxon>Arachis</taxon>
    </lineage>
</organism>
<keyword evidence="1" id="KW-0812">Transmembrane</keyword>
<evidence type="ECO:0000256" key="1">
    <source>
        <dbReference type="SAM" id="Phobius"/>
    </source>
</evidence>
<proteinExistence type="predicted"/>
<protein>
    <recommendedName>
        <fullName evidence="5">Transmembrane protein</fullName>
    </recommendedName>
</protein>
<accession>A0A445CKB0</accession>
<dbReference type="EMBL" id="SDMP01000006">
    <property type="protein sequence ID" value="RYR51360.1"/>
    <property type="molecule type" value="Genomic_DNA"/>
</dbReference>
<dbReference type="AlphaFoldDB" id="A0A445CKB0"/>
<evidence type="ECO:0000313" key="3">
    <source>
        <dbReference type="EMBL" id="RYR51360.1"/>
    </source>
</evidence>
<gene>
    <name evidence="3" type="ORF">Ahy_A06g026377</name>
</gene>
<evidence type="ECO:0000256" key="2">
    <source>
        <dbReference type="SAM" id="SignalP"/>
    </source>
</evidence>
<sequence>MSLSLLIKLRVGGLLHCGVFYFIVERNCGCGHWLCRISKWILIGFRRWSLVPEIGAISSGGRDFDESLIDKLARFSMVLSSIFEDGKIGFTNWDGVGIFIPLQTVDFFWINKPCLGYLSILLTVVVAVTVNISSYCYWFHCEVLSRRVCHPYYIAPVV</sequence>
<keyword evidence="4" id="KW-1185">Reference proteome</keyword>
<reference evidence="3 4" key="1">
    <citation type="submission" date="2019-01" db="EMBL/GenBank/DDBJ databases">
        <title>Sequencing of cultivated peanut Arachis hypogaea provides insights into genome evolution and oil improvement.</title>
        <authorList>
            <person name="Chen X."/>
        </authorList>
    </citation>
    <scope>NUCLEOTIDE SEQUENCE [LARGE SCALE GENOMIC DNA]</scope>
    <source>
        <strain evidence="4">cv. Fuhuasheng</strain>
        <tissue evidence="3">Leaves</tissue>
    </source>
</reference>
<feature type="chain" id="PRO_5019353123" description="Transmembrane protein" evidence="2">
    <location>
        <begin position="18"/>
        <end position="158"/>
    </location>
</feature>
<comment type="caution">
    <text evidence="3">The sequence shown here is derived from an EMBL/GenBank/DDBJ whole genome shotgun (WGS) entry which is preliminary data.</text>
</comment>
<dbReference type="Proteomes" id="UP000289738">
    <property type="component" value="Chromosome A06"/>
</dbReference>
<evidence type="ECO:0000313" key="4">
    <source>
        <dbReference type="Proteomes" id="UP000289738"/>
    </source>
</evidence>
<evidence type="ECO:0008006" key="5">
    <source>
        <dbReference type="Google" id="ProtNLM"/>
    </source>
</evidence>
<feature type="signal peptide" evidence="2">
    <location>
        <begin position="1"/>
        <end position="17"/>
    </location>
</feature>
<keyword evidence="1" id="KW-0472">Membrane</keyword>